<protein>
    <submittedName>
        <fullName evidence="1">(malaria parasite P. vivax) hypothetical protein</fullName>
    </submittedName>
</protein>
<dbReference type="Proteomes" id="UP000779233">
    <property type="component" value="Unassembled WGS sequence"/>
</dbReference>
<accession>A0A8S4HBR9</accession>
<dbReference type="AlphaFoldDB" id="A0A8S4HBR9"/>
<reference evidence="1" key="1">
    <citation type="submission" date="2021-09" db="EMBL/GenBank/DDBJ databases">
        <authorList>
            <consortium name="Pathogen Informatics"/>
        </authorList>
    </citation>
    <scope>NUCLEOTIDE SEQUENCE</scope>
    <source>
        <strain evidence="1">PvW1</strain>
    </source>
</reference>
<proteinExistence type="predicted"/>
<dbReference type="EMBL" id="CAJZCX010000005">
    <property type="protein sequence ID" value="CAG9474705.1"/>
    <property type="molecule type" value="Genomic_DNA"/>
</dbReference>
<name>A0A8S4HBR9_PLAVI</name>
<evidence type="ECO:0000313" key="1">
    <source>
        <dbReference type="EMBL" id="CAG9474705.1"/>
    </source>
</evidence>
<comment type="caution">
    <text evidence="1">The sequence shown here is derived from an EMBL/GenBank/DDBJ whole genome shotgun (WGS) entry which is preliminary data.</text>
</comment>
<sequence length="336" mass="38864">MDFSQLTKEYPFLGKILTLYDKLDEPVDADHPNKDIINLCDKENTFNTSLATDQKITCKKLLRNLLLCNSLNCDNFINFCSNLYVWLYFEIKKSGISNDIIKNIFELPKLREKGVINYIYCPYDTFNDQKHDPEDLMKLSIFNNNVYTFQSLLKDSKVSNYCYLKNYVYECVNIYNKNNKNNKTYSSPQDCTSSPQEYACEIITQFNSLYTSHILNEEGIIHKFPELYNDIDLNDIDICPVEESESNSITDETQPGTPKTGGVPTALSAMVGIPPFLALIYKFTPIRNLFRFGNKNNTIKTSNLDKNMENELFHAIKEDSNIKDIQPKYNIGYEPK</sequence>
<dbReference type="VEuPathDB" id="PlasmoDB:PVPAM_000042000"/>
<evidence type="ECO:0000313" key="2">
    <source>
        <dbReference type="Proteomes" id="UP000779233"/>
    </source>
</evidence>
<gene>
    <name evidence="1" type="ORF">PVW1_100024800</name>
</gene>
<organism evidence="1 2">
    <name type="scientific">Plasmodium vivax</name>
    <name type="common">malaria parasite P. vivax</name>
    <dbReference type="NCBI Taxonomy" id="5855"/>
    <lineage>
        <taxon>Eukaryota</taxon>
        <taxon>Sar</taxon>
        <taxon>Alveolata</taxon>
        <taxon>Apicomplexa</taxon>
        <taxon>Aconoidasida</taxon>
        <taxon>Haemosporida</taxon>
        <taxon>Plasmodiidae</taxon>
        <taxon>Plasmodium</taxon>
        <taxon>Plasmodium (Plasmodium)</taxon>
    </lineage>
</organism>